<comment type="caution">
    <text evidence="1">The sequence shown here is derived from an EMBL/GenBank/DDBJ whole genome shotgun (WGS) entry which is preliminary data.</text>
</comment>
<accession>A0ABN7VPZ0</accession>
<dbReference type="Proteomes" id="UP000789901">
    <property type="component" value="Unassembled WGS sequence"/>
</dbReference>
<evidence type="ECO:0000313" key="2">
    <source>
        <dbReference type="Proteomes" id="UP000789901"/>
    </source>
</evidence>
<evidence type="ECO:0000313" key="1">
    <source>
        <dbReference type="EMBL" id="CAG8791996.1"/>
    </source>
</evidence>
<feature type="non-terminal residue" evidence="1">
    <location>
        <position position="1"/>
    </location>
</feature>
<sequence length="104" mass="12013">DRESQTSCNGQIVSIDSGGSGDFGRIFRLYKQYDIFKSDLATKKDAKNILVKRVIIVVLEIIEKELKDSLSFHAKSQLIEILMELEKLSLEILNRVRYPFEYLT</sequence>
<proteinExistence type="predicted"/>
<gene>
    <name evidence="1" type="ORF">GMARGA_LOCUS21378</name>
</gene>
<organism evidence="1 2">
    <name type="scientific">Gigaspora margarita</name>
    <dbReference type="NCBI Taxonomy" id="4874"/>
    <lineage>
        <taxon>Eukaryota</taxon>
        <taxon>Fungi</taxon>
        <taxon>Fungi incertae sedis</taxon>
        <taxon>Mucoromycota</taxon>
        <taxon>Glomeromycotina</taxon>
        <taxon>Glomeromycetes</taxon>
        <taxon>Diversisporales</taxon>
        <taxon>Gigasporaceae</taxon>
        <taxon>Gigaspora</taxon>
    </lineage>
</organism>
<reference evidence="1 2" key="1">
    <citation type="submission" date="2021-06" db="EMBL/GenBank/DDBJ databases">
        <authorList>
            <person name="Kallberg Y."/>
            <person name="Tangrot J."/>
            <person name="Rosling A."/>
        </authorList>
    </citation>
    <scope>NUCLEOTIDE SEQUENCE [LARGE SCALE GENOMIC DNA]</scope>
    <source>
        <strain evidence="1 2">120-4 pot B 10/14</strain>
    </source>
</reference>
<protein>
    <submittedName>
        <fullName evidence="1">31335_t:CDS:1</fullName>
    </submittedName>
</protein>
<dbReference type="EMBL" id="CAJVQB010019686">
    <property type="protein sequence ID" value="CAG8791996.1"/>
    <property type="molecule type" value="Genomic_DNA"/>
</dbReference>
<name>A0ABN7VPZ0_GIGMA</name>
<keyword evidence="2" id="KW-1185">Reference proteome</keyword>